<dbReference type="RefSeq" id="WP_319967467.1">
    <property type="nucleotide sequence ID" value="NZ_JAXAVW010000015.1"/>
</dbReference>
<dbReference type="EMBL" id="JAXAVW010000015">
    <property type="protein sequence ID" value="MDX8032427.1"/>
    <property type="molecule type" value="Genomic_DNA"/>
</dbReference>
<accession>A0ABU4T362</accession>
<evidence type="ECO:0000313" key="2">
    <source>
        <dbReference type="EMBL" id="MDX8032427.1"/>
    </source>
</evidence>
<proteinExistence type="predicted"/>
<organism evidence="2 3">
    <name type="scientific">Lentzea miocenica</name>
    <dbReference type="NCBI Taxonomy" id="3095431"/>
    <lineage>
        <taxon>Bacteria</taxon>
        <taxon>Bacillati</taxon>
        <taxon>Actinomycetota</taxon>
        <taxon>Actinomycetes</taxon>
        <taxon>Pseudonocardiales</taxon>
        <taxon>Pseudonocardiaceae</taxon>
        <taxon>Lentzea</taxon>
    </lineage>
</organism>
<protein>
    <recommendedName>
        <fullName evidence="4">DUF3558 domain-containing protein</fullName>
    </recommendedName>
</protein>
<sequence length="196" mass="20659">MRPRRIIGVTITTMALAGGCTATPVPTVTFSTAPVSTTTPAPGPVKYASASFRSCPEIQQKVPGLPPALKAEPTLGSGEFGLTCTFTASKNDGTPMITLDVILYENQQNSSGAERAKLAFTNGAQAGGVKDTGVHPGSEARWPDAGVAASCRLEFLDENAVMVTWYNSGKKQDPRSEECRRGARDVAKQLFDAVQP</sequence>
<keyword evidence="1" id="KW-0732">Signal</keyword>
<evidence type="ECO:0008006" key="4">
    <source>
        <dbReference type="Google" id="ProtNLM"/>
    </source>
</evidence>
<feature type="chain" id="PRO_5047023119" description="DUF3558 domain-containing protein" evidence="1">
    <location>
        <begin position="23"/>
        <end position="196"/>
    </location>
</feature>
<evidence type="ECO:0000313" key="3">
    <source>
        <dbReference type="Proteomes" id="UP001285521"/>
    </source>
</evidence>
<reference evidence="2 3" key="1">
    <citation type="submission" date="2023-11" db="EMBL/GenBank/DDBJ databases">
        <title>Lentzea sokolovensis, sp. nov., Lentzea kristufkii, sp. nov., and Lentzea miocenensis, sp. nov., rare actinobacteria from Sokolov Coal Basin, Miocene lacustrine sediment, Czech Republic.</title>
        <authorList>
            <person name="Lara A."/>
            <person name="Kotroba L."/>
            <person name="Nouioui I."/>
            <person name="Neumann-Schaal M."/>
            <person name="Mast Y."/>
            <person name="Chronakova A."/>
        </authorList>
    </citation>
    <scope>NUCLEOTIDE SEQUENCE [LARGE SCALE GENOMIC DNA]</scope>
    <source>
        <strain evidence="2 3">BCCO 10_0856</strain>
    </source>
</reference>
<reference evidence="2 3" key="2">
    <citation type="submission" date="2023-11" db="EMBL/GenBank/DDBJ databases">
        <authorList>
            <person name="Lara A.C."/>
            <person name="Chronakova A."/>
        </authorList>
    </citation>
    <scope>NUCLEOTIDE SEQUENCE [LARGE SCALE GENOMIC DNA]</scope>
    <source>
        <strain evidence="2 3">BCCO 10_0856</strain>
    </source>
</reference>
<dbReference type="PROSITE" id="PS51257">
    <property type="entry name" value="PROKAR_LIPOPROTEIN"/>
    <property type="match status" value="1"/>
</dbReference>
<name>A0ABU4T362_9PSEU</name>
<comment type="caution">
    <text evidence="2">The sequence shown here is derived from an EMBL/GenBank/DDBJ whole genome shotgun (WGS) entry which is preliminary data.</text>
</comment>
<feature type="signal peptide" evidence="1">
    <location>
        <begin position="1"/>
        <end position="22"/>
    </location>
</feature>
<evidence type="ECO:0000256" key="1">
    <source>
        <dbReference type="SAM" id="SignalP"/>
    </source>
</evidence>
<dbReference type="Proteomes" id="UP001285521">
    <property type="component" value="Unassembled WGS sequence"/>
</dbReference>
<gene>
    <name evidence="2" type="ORF">SK803_19605</name>
</gene>
<keyword evidence="3" id="KW-1185">Reference proteome</keyword>